<proteinExistence type="predicted"/>
<evidence type="ECO:0000313" key="2">
    <source>
        <dbReference type="EMBL" id="TDL91277.1"/>
    </source>
</evidence>
<dbReference type="AlphaFoldDB" id="A0A4R6B3A3"/>
<dbReference type="InterPro" id="IPR036866">
    <property type="entry name" value="RibonucZ/Hydroxyglut_hydro"/>
</dbReference>
<dbReference type="CDD" id="cd16278">
    <property type="entry name" value="metallo-hydrolase-like_MBL-fold"/>
    <property type="match status" value="1"/>
</dbReference>
<comment type="caution">
    <text evidence="2">The sequence shown here is derived from an EMBL/GenBank/DDBJ whole genome shotgun (WGS) entry which is preliminary data.</text>
</comment>
<sequence length="316" mass="33216">MQPNEFDPAPGRAEGIAPGLRRVVARNPGPMTGPGTNTYLLGWRGLAVIDPGPDDPAHLAAVLDAIGPEQRITHILVTHAHLDHSPLAKPLSDATGAPILAYGPASAGRSTIMVELAERGLTSGGEGVDTKFSPDHKLADGNVVTGDDWSITAHWTPGHMGNHMVFEWGDCVFSGDLVMGWSSSLVSPPDGDMTDFLASCEKLARLGPRILHPGHGAPVTAPAIRIAELIAHRKSREQDVLTALARGARTLHEVTAIVYGDIPPALLAAASRNALAHLVDLRGRGLVSAHPDPGEAAIFTLIKKDDKKTTEASGRS</sequence>
<keyword evidence="3" id="KW-1185">Reference proteome</keyword>
<dbReference type="Pfam" id="PF00753">
    <property type="entry name" value="Lactamase_B"/>
    <property type="match status" value="1"/>
</dbReference>
<dbReference type="SMART" id="SM00849">
    <property type="entry name" value="Lactamase_B"/>
    <property type="match status" value="1"/>
</dbReference>
<gene>
    <name evidence="2" type="ORF">E2L05_01490</name>
</gene>
<organism evidence="2 3">
    <name type="scientific">Meridianimarinicoccus aquatilis</name>
    <dbReference type="NCBI Taxonomy" id="2552766"/>
    <lineage>
        <taxon>Bacteria</taxon>
        <taxon>Pseudomonadati</taxon>
        <taxon>Pseudomonadota</taxon>
        <taxon>Alphaproteobacteria</taxon>
        <taxon>Rhodobacterales</taxon>
        <taxon>Paracoccaceae</taxon>
        <taxon>Meridianimarinicoccus</taxon>
    </lineage>
</organism>
<protein>
    <submittedName>
        <fullName evidence="2">MBL fold metallo-hydrolase</fullName>
    </submittedName>
</protein>
<dbReference type="EMBL" id="SMZO01000002">
    <property type="protein sequence ID" value="TDL91277.1"/>
    <property type="molecule type" value="Genomic_DNA"/>
</dbReference>
<dbReference type="InterPro" id="IPR041516">
    <property type="entry name" value="LACTB2_WH"/>
</dbReference>
<dbReference type="Pfam" id="PF17778">
    <property type="entry name" value="WHD_BLACT"/>
    <property type="match status" value="1"/>
</dbReference>
<dbReference type="GO" id="GO:0016787">
    <property type="term" value="F:hydrolase activity"/>
    <property type="evidence" value="ECO:0007669"/>
    <property type="project" value="UniProtKB-KW"/>
</dbReference>
<dbReference type="OrthoDB" id="9788263at2"/>
<evidence type="ECO:0000259" key="1">
    <source>
        <dbReference type="SMART" id="SM00849"/>
    </source>
</evidence>
<dbReference type="InterPro" id="IPR036388">
    <property type="entry name" value="WH-like_DNA-bd_sf"/>
</dbReference>
<keyword evidence="2" id="KW-0378">Hydrolase</keyword>
<dbReference type="PANTHER" id="PTHR23131:SF0">
    <property type="entry name" value="ENDORIBONUCLEASE LACTB2"/>
    <property type="match status" value="1"/>
</dbReference>
<dbReference type="SUPFAM" id="SSF56281">
    <property type="entry name" value="Metallo-hydrolase/oxidoreductase"/>
    <property type="match status" value="1"/>
</dbReference>
<dbReference type="PANTHER" id="PTHR23131">
    <property type="entry name" value="ENDORIBONUCLEASE LACTB2"/>
    <property type="match status" value="1"/>
</dbReference>
<dbReference type="InterPro" id="IPR001279">
    <property type="entry name" value="Metallo-B-lactamas"/>
</dbReference>
<feature type="domain" description="Metallo-beta-lactamase" evidence="1">
    <location>
        <begin position="35"/>
        <end position="215"/>
    </location>
</feature>
<dbReference type="RefSeq" id="WP_133341117.1">
    <property type="nucleotide sequence ID" value="NZ_SMZO01000002.1"/>
</dbReference>
<dbReference type="Gene3D" id="3.60.15.10">
    <property type="entry name" value="Ribonuclease Z/Hydroxyacylglutathione hydrolase-like"/>
    <property type="match status" value="1"/>
</dbReference>
<dbReference type="Gene3D" id="1.10.10.10">
    <property type="entry name" value="Winged helix-like DNA-binding domain superfamily/Winged helix DNA-binding domain"/>
    <property type="match status" value="1"/>
</dbReference>
<dbReference type="InterPro" id="IPR050662">
    <property type="entry name" value="Sec-metab_biosynth-thioest"/>
</dbReference>
<name>A0A4R6B3A3_9RHOB</name>
<accession>A0A4R6B3A3</accession>
<reference evidence="2 3" key="1">
    <citation type="submission" date="2019-03" db="EMBL/GenBank/DDBJ databases">
        <title>Rhodobacteraceae bacterium SM1902, a new member of the family Rhodobacteraceae isolated from Yantai.</title>
        <authorList>
            <person name="Sun Y."/>
        </authorList>
    </citation>
    <scope>NUCLEOTIDE SEQUENCE [LARGE SCALE GENOMIC DNA]</scope>
    <source>
        <strain evidence="2 3">SM1902</strain>
    </source>
</reference>
<dbReference type="Proteomes" id="UP000294562">
    <property type="component" value="Unassembled WGS sequence"/>
</dbReference>
<evidence type="ECO:0000313" key="3">
    <source>
        <dbReference type="Proteomes" id="UP000294562"/>
    </source>
</evidence>